<evidence type="ECO:0000313" key="8">
    <source>
        <dbReference type="EMBL" id="PPS98355.1"/>
    </source>
</evidence>
<reference evidence="7" key="2">
    <citation type="submission" date="2015-08" db="EMBL/GenBank/DDBJ databases">
        <authorList>
            <person name="Babu N.S."/>
            <person name="Beckwith C.J."/>
            <person name="Beseler K.G."/>
            <person name="Brison A."/>
            <person name="Carone J.V."/>
            <person name="Caskin T.P."/>
            <person name="Diamond M."/>
            <person name="Durham M.E."/>
            <person name="Foxe J.M."/>
            <person name="Go M."/>
            <person name="Henderson B.A."/>
            <person name="Jones I.B."/>
            <person name="McGettigan J.A."/>
            <person name="Micheletti S.J."/>
            <person name="Nasrallah M.E."/>
            <person name="Ortiz D."/>
            <person name="Piller C.R."/>
            <person name="Privatt S.R."/>
            <person name="Schneider S.L."/>
            <person name="Sharp S."/>
            <person name="Smith T.C."/>
            <person name="Stanton J.D."/>
            <person name="Ullery H.E."/>
            <person name="Wilson R.J."/>
            <person name="Serrano M.G."/>
            <person name="Buck G."/>
            <person name="Lee V."/>
            <person name="Wang Y."/>
            <person name="Carvalho R."/>
            <person name="Voegtly L."/>
            <person name="Shi R."/>
            <person name="Duckworth R."/>
            <person name="Johnson A."/>
            <person name="Loviza R."/>
            <person name="Walstead R."/>
            <person name="Shah Z."/>
            <person name="Kiflezghi M."/>
            <person name="Wade K."/>
            <person name="Ball S.L."/>
            <person name="Bradley K.W."/>
            <person name="Asai D.J."/>
            <person name="Bowman C.A."/>
            <person name="Russell D.A."/>
            <person name="Pope W.H."/>
            <person name="Jacobs-Sera D."/>
            <person name="Hendrix R.W."/>
            <person name="Hatfull G.F."/>
        </authorList>
    </citation>
    <scope>NUCLEOTIDE SEQUENCE [LARGE SCALE GENOMIC DNA]</scope>
</reference>
<evidence type="ECO:0000256" key="5">
    <source>
        <dbReference type="ARBA" id="ARBA00022898"/>
    </source>
</evidence>
<dbReference type="AlphaFoldDB" id="A0A0S4TKP1"/>
<dbReference type="GO" id="GO:0019264">
    <property type="term" value="P:glycine biosynthetic process from serine"/>
    <property type="evidence" value="ECO:0007669"/>
    <property type="project" value="InterPro"/>
</dbReference>
<dbReference type="InterPro" id="IPR015422">
    <property type="entry name" value="PyrdxlP-dep_Trfase_small"/>
</dbReference>
<evidence type="ECO:0000313" key="9">
    <source>
        <dbReference type="Proteomes" id="UP001429100"/>
    </source>
</evidence>
<reference evidence="8 9" key="1">
    <citation type="submission" date="2014-11" db="EMBL/GenBank/DDBJ databases">
        <title>Comparative genomic analysis of Cryptosporidium hominis reveals occurrence of genetic recombination in virulent subtypes.</title>
        <authorList>
            <person name="Guo Y."/>
            <person name="Tang K."/>
            <person name="Frace M."/>
            <person name="Li N."/>
            <person name="Roellig D.M."/>
            <person name="Sammons S."/>
            <person name="Knipe K."/>
            <person name="Rowe L."/>
            <person name="Feng Y."/>
            <person name="Xiao L."/>
        </authorList>
    </citation>
    <scope>NUCLEOTIDE SEQUENCE [LARGE SCALE GENOMIC DNA]</scope>
    <source>
        <strain evidence="8">30976</strain>
    </source>
</reference>
<comment type="similarity">
    <text evidence="3">Belongs to the SHMT family.</text>
</comment>
<dbReference type="Proteomes" id="UP000199752">
    <property type="component" value="Chromosome 8"/>
</dbReference>
<evidence type="ECO:0000256" key="4">
    <source>
        <dbReference type="ARBA" id="ARBA00012256"/>
    </source>
</evidence>
<evidence type="ECO:0000259" key="6">
    <source>
        <dbReference type="Pfam" id="PF00464"/>
    </source>
</evidence>
<dbReference type="SUPFAM" id="SSF53383">
    <property type="entry name" value="PLP-dependent transferases"/>
    <property type="match status" value="1"/>
</dbReference>
<reference evidence="8 9" key="3">
    <citation type="submission" date="2017-10" db="EMBL/GenBank/DDBJ databases">
        <title>Consistent, comparative and evidence-based genome annotation and re-annotation for the closely-related species, Cryptosporidium parvum, C. hominis and C. tyzzeri.</title>
        <authorList>
            <person name="Baptista R.P."/>
            <person name="Li Y."/>
            <person name="Sateriale A."/>
            <person name="Striepen B."/>
            <person name="Kissinger J.C."/>
        </authorList>
    </citation>
    <scope>NUCLEOTIDE SEQUENCE [LARGE SCALE GENOMIC DNA]</scope>
    <source>
        <strain evidence="8">30976</strain>
    </source>
</reference>
<gene>
    <name evidence="7" type="ORF">CHUDEA8_2580</name>
    <name evidence="8" type="ORF">GY17_00000692</name>
</gene>
<keyword evidence="5" id="KW-0663">Pyridoxal phosphate</keyword>
<evidence type="ECO:0000256" key="1">
    <source>
        <dbReference type="ARBA" id="ARBA00001933"/>
    </source>
</evidence>
<proteinExistence type="inferred from homology"/>
<organism evidence="7">
    <name type="scientific">Cryptosporidium hominis</name>
    <dbReference type="NCBI Taxonomy" id="237895"/>
    <lineage>
        <taxon>Eukaryota</taxon>
        <taxon>Sar</taxon>
        <taxon>Alveolata</taxon>
        <taxon>Apicomplexa</taxon>
        <taxon>Conoidasida</taxon>
        <taxon>Coccidia</taxon>
        <taxon>Eucoccidiorida</taxon>
        <taxon>Eimeriorina</taxon>
        <taxon>Cryptosporidiidae</taxon>
        <taxon>Cryptosporidium</taxon>
    </lineage>
</organism>
<comment type="pathway">
    <text evidence="2">One-carbon metabolism; tetrahydrofolate interconversion.</text>
</comment>
<dbReference type="UniPathway" id="UPA00193"/>
<evidence type="ECO:0000313" key="7">
    <source>
        <dbReference type="EMBL" id="CUV07807.1"/>
    </source>
</evidence>
<comment type="cofactor">
    <cofactor evidence="1">
        <name>pyridoxal 5'-phosphate</name>
        <dbReference type="ChEBI" id="CHEBI:597326"/>
    </cofactor>
</comment>
<dbReference type="OrthoDB" id="10265628at2759"/>
<name>A0A0S4TKP1_CRYHO</name>
<accession>A0A0S4TKP1</accession>
<dbReference type="EC" id="2.1.2.1" evidence="4"/>
<protein>
    <recommendedName>
        <fullName evidence="4">glycine hydroxymethyltransferase</fullName>
        <ecNumber evidence="4">2.1.2.1</ecNumber>
    </recommendedName>
</protein>
<dbReference type="VEuPathDB" id="CryptoDB:ChTU502y2012_421g0415"/>
<dbReference type="InterPro" id="IPR001085">
    <property type="entry name" value="Ser_HO-MeTrfase"/>
</dbReference>
<dbReference type="GO" id="GO:0005739">
    <property type="term" value="C:mitochondrion"/>
    <property type="evidence" value="ECO:0007669"/>
    <property type="project" value="TreeGrafter"/>
</dbReference>
<dbReference type="VEuPathDB" id="CryptoDB:Chro.80302"/>
<keyword evidence="9" id="KW-1185">Reference proteome</keyword>
<dbReference type="VEuPathDB" id="CryptoDB:CHUDEA8_2580"/>
<dbReference type="GO" id="GO:0030170">
    <property type="term" value="F:pyridoxal phosphate binding"/>
    <property type="evidence" value="ECO:0007669"/>
    <property type="project" value="InterPro"/>
</dbReference>
<sequence length="438" mass="49281">MNTTIESDQELFNIINKEKDFQNSHLNLHPKENVMINAARKVLGSILTNKYSEGFPGTRYYGGTHVIDKIETLCASRLKQFLKLDKKSNDEWLFNIQCYSGSHAELAICMGLLNKGDRILRIRGDSDTILENYYQVEYYNLDKKGRGFDIADLREKCKILKPKLLLVPSDVLTLFIDYRLLSEICSEFKIFLVADISEIALLISFDRYGKEKNNPYRYCDIIYSNTQSSLGGPKGGFLMLNNSKNPGLFQKVNSAVFPGLQGGPHNHQIGSFAVQIQGMLTSRTSEFVAAALDNSAVLAQTMLDSGIPLLGDGTDTHLVSVDCERLGIPCELISKILTECKIRHTYRKFGENRSSLMFGTLVYTFREGSVSQMAILGNLISDCINVGVEIFNKVGKLDIPIEARENIFHEEISKSNKLKLIFDRVSGIISELETIYFD</sequence>
<dbReference type="Gene3D" id="3.90.1150.10">
    <property type="entry name" value="Aspartate Aminotransferase, domain 1"/>
    <property type="match status" value="1"/>
</dbReference>
<dbReference type="Proteomes" id="UP001429100">
    <property type="component" value="Unassembled WGS sequence"/>
</dbReference>
<dbReference type="InterPro" id="IPR049943">
    <property type="entry name" value="Ser_HO-MeTrfase-like"/>
</dbReference>
<dbReference type="GO" id="GO:0004372">
    <property type="term" value="F:glycine hydroxymethyltransferase activity"/>
    <property type="evidence" value="ECO:0007669"/>
    <property type="project" value="UniProtKB-EC"/>
</dbReference>
<dbReference type="EMBL" id="JTAI01000002">
    <property type="protein sequence ID" value="PPS98355.1"/>
    <property type="molecule type" value="Genomic_DNA"/>
</dbReference>
<dbReference type="InterPro" id="IPR039429">
    <property type="entry name" value="SHMT-like_dom"/>
</dbReference>
<dbReference type="EMBL" id="LN877954">
    <property type="protein sequence ID" value="CUV07807.1"/>
    <property type="molecule type" value="Genomic_DNA"/>
</dbReference>
<dbReference type="PANTHER" id="PTHR11680:SF35">
    <property type="entry name" value="SERINE HYDROXYMETHYLTRANSFERASE 1"/>
    <property type="match status" value="1"/>
</dbReference>
<dbReference type="InterPro" id="IPR015424">
    <property type="entry name" value="PyrdxlP-dep_Trfase"/>
</dbReference>
<feature type="domain" description="Serine hydroxymethyltransferase-like" evidence="6">
    <location>
        <begin position="6"/>
        <end position="358"/>
    </location>
</feature>
<dbReference type="VEuPathDB" id="CryptoDB:GY17_00000692"/>
<dbReference type="PIRSF" id="PIRSF000412">
    <property type="entry name" value="SHMT"/>
    <property type="match status" value="1"/>
</dbReference>
<dbReference type="GO" id="GO:0035999">
    <property type="term" value="P:tetrahydrofolate interconversion"/>
    <property type="evidence" value="ECO:0007669"/>
    <property type="project" value="UniProtKB-UniPathway"/>
</dbReference>
<evidence type="ECO:0000256" key="2">
    <source>
        <dbReference type="ARBA" id="ARBA00004777"/>
    </source>
</evidence>
<dbReference type="PANTHER" id="PTHR11680">
    <property type="entry name" value="SERINE HYDROXYMETHYLTRANSFERASE"/>
    <property type="match status" value="1"/>
</dbReference>
<evidence type="ECO:0000256" key="3">
    <source>
        <dbReference type="ARBA" id="ARBA00006376"/>
    </source>
</evidence>
<dbReference type="InterPro" id="IPR015421">
    <property type="entry name" value="PyrdxlP-dep_Trfase_major"/>
</dbReference>
<dbReference type="Pfam" id="PF00464">
    <property type="entry name" value="SHMT"/>
    <property type="match status" value="1"/>
</dbReference>
<dbReference type="Gene3D" id="3.40.640.10">
    <property type="entry name" value="Type I PLP-dependent aspartate aminotransferase-like (Major domain)"/>
    <property type="match status" value="1"/>
</dbReference>